<dbReference type="AlphaFoldDB" id="A0A1S0U4V3"/>
<dbReference type="CTD" id="9941387"/>
<dbReference type="GeneID" id="9941387"/>
<evidence type="ECO:0000256" key="1">
    <source>
        <dbReference type="SAM" id="MobiDB-lite"/>
    </source>
</evidence>
<feature type="compositionally biased region" description="Polar residues" evidence="1">
    <location>
        <begin position="192"/>
        <end position="202"/>
    </location>
</feature>
<dbReference type="OrthoDB" id="19232at2759"/>
<gene>
    <name evidence="2" type="ORF">LOAG_03986</name>
</gene>
<dbReference type="GO" id="GO:0005886">
    <property type="term" value="C:plasma membrane"/>
    <property type="evidence" value="ECO:0007669"/>
    <property type="project" value="TreeGrafter"/>
</dbReference>
<dbReference type="InParanoid" id="A0A1S0U4V3"/>
<feature type="region of interest" description="Disordered" evidence="1">
    <location>
        <begin position="192"/>
        <end position="236"/>
    </location>
</feature>
<dbReference type="EMBL" id="JH712103">
    <property type="protein sequence ID" value="EFO24496.1"/>
    <property type="molecule type" value="Genomic_DNA"/>
</dbReference>
<dbReference type="OMA" id="VNGRMND"/>
<dbReference type="GO" id="GO:0072659">
    <property type="term" value="P:protein localization to plasma membrane"/>
    <property type="evidence" value="ECO:0007669"/>
    <property type="project" value="TreeGrafter"/>
</dbReference>
<dbReference type="KEGG" id="loa:LOAG_03986"/>
<protein>
    <submittedName>
        <fullName evidence="2">Uncharacterized protein</fullName>
    </submittedName>
</protein>
<dbReference type="PANTHER" id="PTHR12444:SF8">
    <property type="entry name" value="PROTEIN EFR3 HOMOLOG CMP44E"/>
    <property type="match status" value="1"/>
</dbReference>
<reference evidence="2" key="1">
    <citation type="submission" date="2012-04" db="EMBL/GenBank/DDBJ databases">
        <title>The Genome Sequence of Loa loa.</title>
        <authorList>
            <consortium name="The Broad Institute Genome Sequencing Platform"/>
            <consortium name="Broad Institute Genome Sequencing Center for Infectious Disease"/>
            <person name="Nutman T.B."/>
            <person name="Fink D.L."/>
            <person name="Russ C."/>
            <person name="Young S."/>
            <person name="Zeng Q."/>
            <person name="Gargeya S."/>
            <person name="Alvarado L."/>
            <person name="Berlin A."/>
            <person name="Chapman S.B."/>
            <person name="Chen Z."/>
            <person name="Freedman E."/>
            <person name="Gellesch M."/>
            <person name="Goldberg J."/>
            <person name="Griggs A."/>
            <person name="Gujja S."/>
            <person name="Heilman E.R."/>
            <person name="Heiman D."/>
            <person name="Howarth C."/>
            <person name="Mehta T."/>
            <person name="Neiman D."/>
            <person name="Pearson M."/>
            <person name="Roberts A."/>
            <person name="Saif S."/>
            <person name="Shea T."/>
            <person name="Shenoy N."/>
            <person name="Sisk P."/>
            <person name="Stolte C."/>
            <person name="Sykes S."/>
            <person name="White J."/>
            <person name="Yandava C."/>
            <person name="Haas B."/>
            <person name="Henn M.R."/>
            <person name="Nusbaum C."/>
            <person name="Birren B."/>
        </authorList>
    </citation>
    <scope>NUCLEOTIDE SEQUENCE [LARGE SCALE GENOMIC DNA]</scope>
</reference>
<dbReference type="PANTHER" id="PTHR12444">
    <property type="entry name" value="PROTEIN EFR3 HOMOLOG CMP44E"/>
    <property type="match status" value="1"/>
</dbReference>
<name>A0A1S0U4V3_LOALO</name>
<accession>A0A1S0U4V3</accession>
<evidence type="ECO:0000313" key="2">
    <source>
        <dbReference type="EMBL" id="EFO24496.1"/>
    </source>
</evidence>
<sequence length="306" mass="34879">MLIQLFRLSFTLQSMALESSFRFSGAKRIAIHNLVAKYLNFSSQLMAIPSLCQHVQQIVKQRALRAHPLLNVLPELQPDKKSPKKAPLACDDDEEQAALCLEEDATILFDIDDVSEMLKATGKDVKNLTVAFVSKGAALASLISGDMMANRDWPFREVEKMHNVDGTDNSGIDENTISVDISIDWSPSESIQTSRKNTLFSSTREKSDLPATTVNELRKRTNAPTDPSEEEKREQKRTQRILDKFRTQDFNKLVEEIHQEHEEVDLSRTVKRLLQRNDDANRMNECGCYSKPKSIFELELPEFFVF</sequence>
<proteinExistence type="predicted"/>
<dbReference type="RefSeq" id="XP_003139571.1">
    <property type="nucleotide sequence ID" value="XM_003139523.2"/>
</dbReference>
<dbReference type="InterPro" id="IPR051851">
    <property type="entry name" value="EFR3_Homologs"/>
</dbReference>
<organism evidence="2">
    <name type="scientific">Loa loa</name>
    <name type="common">Eye worm</name>
    <name type="synonym">Filaria loa</name>
    <dbReference type="NCBI Taxonomy" id="7209"/>
    <lineage>
        <taxon>Eukaryota</taxon>
        <taxon>Metazoa</taxon>
        <taxon>Ecdysozoa</taxon>
        <taxon>Nematoda</taxon>
        <taxon>Chromadorea</taxon>
        <taxon>Rhabditida</taxon>
        <taxon>Spirurina</taxon>
        <taxon>Spiruromorpha</taxon>
        <taxon>Filarioidea</taxon>
        <taxon>Onchocercidae</taxon>
        <taxon>Loa</taxon>
    </lineage>
</organism>